<protein>
    <submittedName>
        <fullName evidence="4">Outer membrane beta-barrel protein</fullName>
    </submittedName>
</protein>
<evidence type="ECO:0000313" key="4">
    <source>
        <dbReference type="EMBL" id="MEL1253658.1"/>
    </source>
</evidence>
<gene>
    <name evidence="4" type="ORF">AAEO57_07725</name>
</gene>
<sequence length="196" mass="21989">MKKFILSLILLGTISNMSAQSVTNLSYSIGFPSGEFSDYICDASFRGFSFTYSKFVKPQVAVGFTTGWNVFYSDLPYDTYTEGTTSLSGKQYRTNNSVPILATVDYYFKQNDKINTYAGLGLGVVYNRSNTDMYIYTIEQESWNFALQPEIGLEYKVDPKIALTIAGKYIYGFESGEINHPVSYFAINLGVSFLGR</sequence>
<feature type="signal peptide" evidence="2">
    <location>
        <begin position="1"/>
        <end position="19"/>
    </location>
</feature>
<dbReference type="SUPFAM" id="SSF56925">
    <property type="entry name" value="OMPA-like"/>
    <property type="match status" value="1"/>
</dbReference>
<keyword evidence="5" id="KW-1185">Reference proteome</keyword>
<dbReference type="Gene3D" id="2.40.160.20">
    <property type="match status" value="1"/>
</dbReference>
<dbReference type="EMBL" id="JBBYHS010000007">
    <property type="protein sequence ID" value="MEL1253658.1"/>
    <property type="molecule type" value="Genomic_DNA"/>
</dbReference>
<dbReference type="Pfam" id="PF13505">
    <property type="entry name" value="OMP_b-brl"/>
    <property type="match status" value="1"/>
</dbReference>
<dbReference type="InterPro" id="IPR027385">
    <property type="entry name" value="Beta-barrel_OMP"/>
</dbReference>
<dbReference type="Proteomes" id="UP001485226">
    <property type="component" value="Unassembled WGS sequence"/>
</dbReference>
<proteinExistence type="predicted"/>
<reference evidence="4 5" key="1">
    <citation type="submission" date="2024-04" db="EMBL/GenBank/DDBJ databases">
        <title>Flavobacterium sp. DGU38 16S ribosomal RNA gene Genome sequencing and assembly.</title>
        <authorList>
            <person name="Park S."/>
        </authorList>
    </citation>
    <scope>NUCLEOTIDE SEQUENCE [LARGE SCALE GENOMIC DNA]</scope>
    <source>
        <strain evidence="4 5">DGU38</strain>
    </source>
</reference>
<name>A0ABU9IP14_9FLAO</name>
<accession>A0ABU9IP14</accession>
<dbReference type="RefSeq" id="WP_341691265.1">
    <property type="nucleotide sequence ID" value="NZ_JBBYHS010000007.1"/>
</dbReference>
<organism evidence="4 5">
    <name type="scientific">Flavobacterium calami</name>
    <dbReference type="NCBI Taxonomy" id="3139144"/>
    <lineage>
        <taxon>Bacteria</taxon>
        <taxon>Pseudomonadati</taxon>
        <taxon>Bacteroidota</taxon>
        <taxon>Flavobacteriia</taxon>
        <taxon>Flavobacteriales</taxon>
        <taxon>Flavobacteriaceae</taxon>
        <taxon>Flavobacterium</taxon>
    </lineage>
</organism>
<feature type="domain" description="Outer membrane protein beta-barrel" evidence="3">
    <location>
        <begin position="5"/>
        <end position="192"/>
    </location>
</feature>
<keyword evidence="1 2" id="KW-0732">Signal</keyword>
<evidence type="ECO:0000256" key="2">
    <source>
        <dbReference type="SAM" id="SignalP"/>
    </source>
</evidence>
<dbReference type="InterPro" id="IPR011250">
    <property type="entry name" value="OMP/PagP_B-barrel"/>
</dbReference>
<feature type="chain" id="PRO_5045294504" evidence="2">
    <location>
        <begin position="20"/>
        <end position="196"/>
    </location>
</feature>
<evidence type="ECO:0000313" key="5">
    <source>
        <dbReference type="Proteomes" id="UP001485226"/>
    </source>
</evidence>
<comment type="caution">
    <text evidence="4">The sequence shown here is derived from an EMBL/GenBank/DDBJ whole genome shotgun (WGS) entry which is preliminary data.</text>
</comment>
<evidence type="ECO:0000259" key="3">
    <source>
        <dbReference type="Pfam" id="PF13505"/>
    </source>
</evidence>
<evidence type="ECO:0000256" key="1">
    <source>
        <dbReference type="ARBA" id="ARBA00022729"/>
    </source>
</evidence>